<dbReference type="PATRIC" id="fig|243231.5.peg.2668"/>
<dbReference type="EMBL" id="AE017180">
    <property type="protein sequence ID" value="AAR36010.1"/>
    <property type="molecule type" value="Genomic_DNA"/>
</dbReference>
<dbReference type="PANTHER" id="PTHR39165:SF1">
    <property type="entry name" value="DUF456 DOMAIN-CONTAINING PROTEIN"/>
    <property type="match status" value="1"/>
</dbReference>
<sequence length="159" mass="16192">MTTALWLLAAVLILIGIAGTLLPALPGIPLVFGGLVLAAWIDGFSRVGWLPLLVLGLLTVASFAIDPYASGKGARRYGASRHAVIGASIGAVVGVFFGLPGLVAGPFLGASLGELLARGDLERAGRAGFGAWQGFVIGTVLKVALALAMVAFFLAAYLF</sequence>
<accession>Q749V4</accession>
<evidence type="ECO:0000313" key="3">
    <source>
        <dbReference type="Proteomes" id="UP000000577"/>
    </source>
</evidence>
<dbReference type="KEGG" id="gsu:GSU2638"/>
<dbReference type="RefSeq" id="WP_010943276.1">
    <property type="nucleotide sequence ID" value="NC_002939.5"/>
</dbReference>
<evidence type="ECO:0000256" key="1">
    <source>
        <dbReference type="SAM" id="Phobius"/>
    </source>
</evidence>
<dbReference type="STRING" id="243231.GSU2638"/>
<dbReference type="EnsemblBacteria" id="AAR36010">
    <property type="protein sequence ID" value="AAR36010"/>
    <property type="gene ID" value="GSU2638"/>
</dbReference>
<dbReference type="HOGENOM" id="CLU_109297_0_0_7"/>
<proteinExistence type="predicted"/>
<organism evidence="2 3">
    <name type="scientific">Geobacter sulfurreducens (strain ATCC 51573 / DSM 12127 / PCA)</name>
    <dbReference type="NCBI Taxonomy" id="243231"/>
    <lineage>
        <taxon>Bacteria</taxon>
        <taxon>Pseudomonadati</taxon>
        <taxon>Thermodesulfobacteriota</taxon>
        <taxon>Desulfuromonadia</taxon>
        <taxon>Geobacterales</taxon>
        <taxon>Geobacteraceae</taxon>
        <taxon>Geobacter</taxon>
    </lineage>
</organism>
<feature type="transmembrane region" description="Helical" evidence="1">
    <location>
        <begin position="83"/>
        <end position="109"/>
    </location>
</feature>
<dbReference type="InterPro" id="IPR007403">
    <property type="entry name" value="DUF456"/>
</dbReference>
<dbReference type="InParanoid" id="Q749V4"/>
<feature type="transmembrane region" description="Helical" evidence="1">
    <location>
        <begin position="129"/>
        <end position="158"/>
    </location>
</feature>
<dbReference type="OrthoDB" id="9808460at2"/>
<keyword evidence="3" id="KW-1185">Reference proteome</keyword>
<reference evidence="2 3" key="2">
    <citation type="journal article" date="2012" name="BMC Genomics">
        <title>Comparative genomic analysis of Geobacter sulfurreducens KN400, a strain with enhanced capacity for extracellular electron transfer and electricity production.</title>
        <authorList>
            <person name="Butler J.E."/>
            <person name="Young N.D."/>
            <person name="Aklujkar M."/>
            <person name="Lovley D.R."/>
        </authorList>
    </citation>
    <scope>NUCLEOTIDE SEQUENCE [LARGE SCALE GENOMIC DNA]</scope>
    <source>
        <strain evidence="3">ATCC 51573 / DSM 12127 / PCA</strain>
    </source>
</reference>
<dbReference type="Pfam" id="PF04306">
    <property type="entry name" value="DUF456"/>
    <property type="match status" value="1"/>
</dbReference>
<evidence type="ECO:0008006" key="4">
    <source>
        <dbReference type="Google" id="ProtNLM"/>
    </source>
</evidence>
<keyword evidence="1" id="KW-0472">Membrane</keyword>
<dbReference type="Proteomes" id="UP000000577">
    <property type="component" value="Chromosome"/>
</dbReference>
<dbReference type="PANTHER" id="PTHR39165">
    <property type="entry name" value="IG HYPOTHETICAL 17883"/>
    <property type="match status" value="1"/>
</dbReference>
<feature type="transmembrane region" description="Helical" evidence="1">
    <location>
        <begin position="49"/>
        <end position="71"/>
    </location>
</feature>
<name>Q749V4_GEOSL</name>
<dbReference type="AlphaFoldDB" id="Q749V4"/>
<keyword evidence="1" id="KW-1133">Transmembrane helix</keyword>
<dbReference type="eggNOG" id="COG2839">
    <property type="taxonomic scope" value="Bacteria"/>
</dbReference>
<evidence type="ECO:0000313" key="2">
    <source>
        <dbReference type="EMBL" id="AAR36010.1"/>
    </source>
</evidence>
<gene>
    <name evidence="2" type="ordered locus">GSU2638</name>
</gene>
<reference evidence="2 3" key="1">
    <citation type="journal article" date="2003" name="Science">
        <title>Genome of Geobacter sulfurreducens: metal reduction in subsurface environments.</title>
        <authorList>
            <person name="Methe B.A."/>
            <person name="Nelson K.E."/>
            <person name="Eisen J.A."/>
            <person name="Paulsen I.T."/>
            <person name="Nelson W."/>
            <person name="Heidelberg J.F."/>
            <person name="Wu D."/>
            <person name="Wu M."/>
            <person name="Ward N."/>
            <person name="Beanan M.J."/>
            <person name="Dodson R.J."/>
            <person name="Madupu R."/>
            <person name="Brinkac L.M."/>
            <person name="Daugherty S.C."/>
            <person name="DeBoy R.T."/>
            <person name="Durkin A.S."/>
            <person name="Gwinn M."/>
            <person name="Kolonay J.F."/>
            <person name="Sullivan S.A."/>
            <person name="Haft D.H."/>
            <person name="Selengut J."/>
            <person name="Davidsen T.M."/>
            <person name="Zafar N."/>
            <person name="White O."/>
            <person name="Tran B."/>
            <person name="Romero C."/>
            <person name="Forberger H.A."/>
            <person name="Weidman J."/>
            <person name="Khouri H."/>
            <person name="Feldblyum T.V."/>
            <person name="Utterback T.R."/>
            <person name="Van Aken S.E."/>
            <person name="Lovley D.R."/>
            <person name="Fraser C.M."/>
        </authorList>
    </citation>
    <scope>NUCLEOTIDE SEQUENCE [LARGE SCALE GENOMIC DNA]</scope>
    <source>
        <strain evidence="3">ATCC 51573 / DSM 12127 / PCA</strain>
    </source>
</reference>
<protein>
    <recommendedName>
        <fullName evidence="4">DUF456 domain-containing protein</fullName>
    </recommendedName>
</protein>
<keyword evidence="1" id="KW-0812">Transmembrane</keyword>